<dbReference type="GO" id="GO:0005524">
    <property type="term" value="F:ATP binding"/>
    <property type="evidence" value="ECO:0007669"/>
    <property type="project" value="UniProtKB-UniRule"/>
</dbReference>
<dbReference type="Proteomes" id="UP000000233">
    <property type="component" value="Chromosome"/>
</dbReference>
<evidence type="ECO:0000256" key="1">
    <source>
        <dbReference type="ARBA" id="ARBA00001947"/>
    </source>
</evidence>
<keyword evidence="19" id="KW-1185">Reference proteome</keyword>
<evidence type="ECO:0000256" key="3">
    <source>
        <dbReference type="ARBA" id="ARBA00004533"/>
    </source>
</evidence>
<proteinExistence type="inferred from homology"/>
<evidence type="ECO:0000256" key="2">
    <source>
        <dbReference type="ARBA" id="ARBA00003288"/>
    </source>
</evidence>
<name>A4VFT1_STUS1</name>
<reference evidence="18 19" key="1">
    <citation type="journal article" date="2008" name="Proc. Natl. Acad. Sci. U.S.A.">
        <title>Nitrogen fixation island and rhizosphere competence traits in the genome of root-associated Pseudomonas stutzeri A1501.</title>
        <authorList>
            <person name="Yan Y."/>
            <person name="Yang J."/>
            <person name="Dou Y."/>
            <person name="Chen M."/>
            <person name="Ping S."/>
            <person name="Peng J."/>
            <person name="Lu W."/>
            <person name="Zhang W."/>
            <person name="Yao Z."/>
            <person name="Li H."/>
            <person name="Liu W."/>
            <person name="He S."/>
            <person name="Geng L."/>
            <person name="Zhang X."/>
            <person name="Yang F."/>
            <person name="Yu H."/>
            <person name="Zhan Y."/>
            <person name="Li D."/>
            <person name="Lin Z."/>
            <person name="Wang Y."/>
            <person name="Elmerich C."/>
            <person name="Lin M."/>
            <person name="Jin Q."/>
        </authorList>
    </citation>
    <scope>NUCLEOTIDE SEQUENCE [LARGE SCALE GENOMIC DNA]</scope>
    <source>
        <strain evidence="18 19">A1501</strain>
    </source>
</reference>
<dbReference type="PROSITE" id="PS00662">
    <property type="entry name" value="T2SP_E"/>
    <property type="match status" value="1"/>
</dbReference>
<evidence type="ECO:0000256" key="16">
    <source>
        <dbReference type="RuleBase" id="RU366070"/>
    </source>
</evidence>
<evidence type="ECO:0000256" key="14">
    <source>
        <dbReference type="ARBA" id="ARBA00023136"/>
    </source>
</evidence>
<dbReference type="Pfam" id="PF22341">
    <property type="entry name" value="GSPE_N1E"/>
    <property type="match status" value="1"/>
</dbReference>
<evidence type="ECO:0000313" key="19">
    <source>
        <dbReference type="Proteomes" id="UP000000233"/>
    </source>
</evidence>
<gene>
    <name evidence="18" type="primary">xcpR</name>
    <name evidence="18" type="ordered locus">PST_0125</name>
</gene>
<evidence type="ECO:0000256" key="10">
    <source>
        <dbReference type="ARBA" id="ARBA00022833"/>
    </source>
</evidence>
<dbReference type="Gene3D" id="3.40.50.300">
    <property type="entry name" value="P-loop containing nucleotide triphosphate hydrolases"/>
    <property type="match status" value="1"/>
</dbReference>
<dbReference type="InterPro" id="IPR054757">
    <property type="entry name" value="GSPE_N1E"/>
</dbReference>
<dbReference type="FunFam" id="3.30.450.90:FF:000001">
    <property type="entry name" value="Type II secretion system ATPase GspE"/>
    <property type="match status" value="1"/>
</dbReference>
<dbReference type="InterPro" id="IPR037257">
    <property type="entry name" value="T2SS_E_N_sf"/>
</dbReference>
<evidence type="ECO:0000256" key="12">
    <source>
        <dbReference type="ARBA" id="ARBA00022927"/>
    </source>
</evidence>
<evidence type="ECO:0000256" key="15">
    <source>
        <dbReference type="ARBA" id="ARBA00034006"/>
    </source>
</evidence>
<accession>A4VFT1</accession>
<evidence type="ECO:0000256" key="5">
    <source>
        <dbReference type="ARBA" id="ARBA00022448"/>
    </source>
</evidence>
<keyword evidence="12 16" id="KW-0653">Protein transport</keyword>
<dbReference type="CDD" id="cd01129">
    <property type="entry name" value="PulE-GspE-like"/>
    <property type="match status" value="1"/>
</dbReference>
<dbReference type="FunFam" id="3.40.50.300:FF:000398">
    <property type="entry name" value="Type IV pilus assembly ATPase PilB"/>
    <property type="match status" value="1"/>
</dbReference>
<dbReference type="SUPFAM" id="SSF52540">
    <property type="entry name" value="P-loop containing nucleoside triphosphate hydrolases"/>
    <property type="match status" value="1"/>
</dbReference>
<evidence type="ECO:0000256" key="4">
    <source>
        <dbReference type="ARBA" id="ARBA00006611"/>
    </source>
</evidence>
<dbReference type="KEGG" id="psa:PST_0125"/>
<comment type="function">
    <text evidence="2 16">ATPase component of the type II secretion system required for the energy-dependent secretion of extracellular factors such as proteases and toxins from the periplasm. Acts as a molecular motor to provide the energy that is required for assembly of the pseudopilus and the extrusion of substrates generated in the cytoplasm.</text>
</comment>
<keyword evidence="14" id="KW-0472">Membrane</keyword>
<evidence type="ECO:0000256" key="9">
    <source>
        <dbReference type="ARBA" id="ARBA00022741"/>
    </source>
</evidence>
<comment type="cofactor">
    <cofactor evidence="1">
        <name>Zn(2+)</name>
        <dbReference type="ChEBI" id="CHEBI:29105"/>
    </cofactor>
</comment>
<dbReference type="SMART" id="SM00382">
    <property type="entry name" value="AAA"/>
    <property type="match status" value="1"/>
</dbReference>
<protein>
    <recommendedName>
        <fullName evidence="16">Type II secretion system protein E</fullName>
        <shortName evidence="16">T2SS protein E</shortName>
    </recommendedName>
    <alternativeName>
        <fullName evidence="16">Type II traffic warden ATPase</fullName>
    </alternativeName>
</protein>
<keyword evidence="10" id="KW-0862">Zinc</keyword>
<evidence type="ECO:0000259" key="17">
    <source>
        <dbReference type="PROSITE" id="PS00662"/>
    </source>
</evidence>
<dbReference type="GO" id="GO:0015627">
    <property type="term" value="C:type II protein secretion system complex"/>
    <property type="evidence" value="ECO:0007669"/>
    <property type="project" value="UniProtKB-UniRule"/>
</dbReference>
<keyword evidence="7" id="KW-0997">Cell inner membrane</keyword>
<feature type="domain" description="Bacterial type II secretion system protein E" evidence="17">
    <location>
        <begin position="393"/>
        <end position="407"/>
    </location>
</feature>
<keyword evidence="9 16" id="KW-0547">Nucleotide-binding</keyword>
<keyword evidence="6" id="KW-1003">Cell membrane</keyword>
<evidence type="ECO:0000256" key="8">
    <source>
        <dbReference type="ARBA" id="ARBA00022723"/>
    </source>
</evidence>
<dbReference type="InterPro" id="IPR013369">
    <property type="entry name" value="T2SS_GspE"/>
</dbReference>
<dbReference type="HOGENOM" id="CLU_013446_2_0_6"/>
<dbReference type="GO" id="GO:0005886">
    <property type="term" value="C:plasma membrane"/>
    <property type="evidence" value="ECO:0007669"/>
    <property type="project" value="UniProtKB-SubCell"/>
</dbReference>
<evidence type="ECO:0000256" key="11">
    <source>
        <dbReference type="ARBA" id="ARBA00022840"/>
    </source>
</evidence>
<dbReference type="eggNOG" id="COG2804">
    <property type="taxonomic scope" value="Bacteria"/>
</dbReference>
<organism evidence="18 19">
    <name type="scientific">Stutzerimonas stutzeri (strain A1501)</name>
    <name type="common">Pseudomonas stutzeri</name>
    <dbReference type="NCBI Taxonomy" id="379731"/>
    <lineage>
        <taxon>Bacteria</taxon>
        <taxon>Pseudomonadati</taxon>
        <taxon>Pseudomonadota</taxon>
        <taxon>Gammaproteobacteria</taxon>
        <taxon>Pseudomonadales</taxon>
        <taxon>Pseudomonadaceae</taxon>
        <taxon>Stutzerimonas</taxon>
    </lineage>
</organism>
<sequence length="573" mass="63636">MNDAPLTWYSSAVPGVCDLGAGLSRLIRKNARTLKCHPILVVQLGWLDPIGVFRARRRRVVAYRRWSCTMPELDVNDVTTLLEQPAQRRLPFAFARRHGVLLLERGGELRLALREGAALTAVQEAQRVVGMRLPMQWLAQADFDQALGAAYQHDSSAAMLMVEGLGNDLDLASLADQIQETEDLLEQEDDAPIIRLINAILGEAIAENASDIHIETFEKRLVIRFRVDGILREVVQPKRELAALLVSRIKVMAKLDIAEKRIPQDGRISLRVGGREVDIRVSTLPSANGERVVLRLLDKQAGRLTLRHLGMNEQDRRQLEQAVKKPHGIILVTGPTGSGKTTTLYAALTTLNDRTRNILTVEDPIEYHLEGIGQTQVNTKVDMTFARGLRAILRQDPDVVMVGEIRDQETADMAVQASLTGHLVLSTLHTNSAIGAVTRLVDMGVEPFLISSSLLGVLAQRLVRVLCNDCKRAYIADAAECELLGVSPAEAPTLYHAEGCEQCRGLGYRGRTGIYELVLFDDTLRTMVHTRASEQDMLRHARELGPSIREDGLRKVREGVTTIEEVLRVTREE</sequence>
<comment type="catalytic activity">
    <reaction evidence="15">
        <text>ATP + H2O + cellular proteinSide 1 = ADP + phosphate + cellular proteinSide 2.</text>
        <dbReference type="EC" id="7.4.2.8"/>
    </reaction>
</comment>
<keyword evidence="5 16" id="KW-0813">Transport</keyword>
<dbReference type="InterPro" id="IPR003593">
    <property type="entry name" value="AAA+_ATPase"/>
</dbReference>
<evidence type="ECO:0000256" key="13">
    <source>
        <dbReference type="ARBA" id="ARBA00022967"/>
    </source>
</evidence>
<keyword evidence="11 16" id="KW-0067">ATP-binding</keyword>
<dbReference type="InterPro" id="IPR001482">
    <property type="entry name" value="T2SS/T4SS_dom"/>
</dbReference>
<dbReference type="Gene3D" id="3.30.300.160">
    <property type="entry name" value="Type II secretion system, protein E, N-terminal domain"/>
    <property type="match status" value="1"/>
</dbReference>
<dbReference type="Pfam" id="PF00437">
    <property type="entry name" value="T2SSE"/>
    <property type="match status" value="1"/>
</dbReference>
<evidence type="ECO:0000256" key="7">
    <source>
        <dbReference type="ARBA" id="ARBA00022519"/>
    </source>
</evidence>
<dbReference type="EMBL" id="CP000304">
    <property type="protein sequence ID" value="ABP77832.1"/>
    <property type="molecule type" value="Genomic_DNA"/>
</dbReference>
<dbReference type="GO" id="GO:0008564">
    <property type="term" value="F:protein-exporting ATPase activity"/>
    <property type="evidence" value="ECO:0007669"/>
    <property type="project" value="UniProtKB-EC"/>
</dbReference>
<dbReference type="PANTHER" id="PTHR30258:SF27">
    <property type="entry name" value="BACTERIOPHAGE ADSORPTION PROTEIN B-RELATED"/>
    <property type="match status" value="1"/>
</dbReference>
<dbReference type="NCBIfam" id="TIGR02533">
    <property type="entry name" value="type_II_gspE"/>
    <property type="match status" value="1"/>
</dbReference>
<evidence type="ECO:0000256" key="6">
    <source>
        <dbReference type="ARBA" id="ARBA00022475"/>
    </source>
</evidence>
<dbReference type="InterPro" id="IPR027417">
    <property type="entry name" value="P-loop_NTPase"/>
</dbReference>
<dbReference type="GO" id="GO:0046872">
    <property type="term" value="F:metal ion binding"/>
    <property type="evidence" value="ECO:0007669"/>
    <property type="project" value="UniProtKB-KW"/>
</dbReference>
<dbReference type="AlphaFoldDB" id="A4VFT1"/>
<dbReference type="GO" id="GO:0015628">
    <property type="term" value="P:protein secretion by the type II secretion system"/>
    <property type="evidence" value="ECO:0007669"/>
    <property type="project" value="UniProtKB-UniRule"/>
</dbReference>
<comment type="similarity">
    <text evidence="4 16">Belongs to the GSP E family.</text>
</comment>
<dbReference type="PANTHER" id="PTHR30258">
    <property type="entry name" value="TYPE II SECRETION SYSTEM PROTEIN GSPE-RELATED"/>
    <property type="match status" value="1"/>
</dbReference>
<keyword evidence="13" id="KW-1278">Translocase</keyword>
<dbReference type="Gene3D" id="3.30.450.90">
    <property type="match status" value="1"/>
</dbReference>
<evidence type="ECO:0000313" key="18">
    <source>
        <dbReference type="EMBL" id="ABP77832.1"/>
    </source>
</evidence>
<keyword evidence="8" id="KW-0479">Metal-binding</keyword>
<dbReference type="SUPFAM" id="SSF160246">
    <property type="entry name" value="EspE N-terminal domain-like"/>
    <property type="match status" value="1"/>
</dbReference>
<comment type="subcellular location">
    <subcellularLocation>
        <location evidence="3 16">Cell inner membrane</location>
    </subcellularLocation>
</comment>
<dbReference type="GO" id="GO:0016887">
    <property type="term" value="F:ATP hydrolysis activity"/>
    <property type="evidence" value="ECO:0007669"/>
    <property type="project" value="TreeGrafter"/>
</dbReference>